<protein>
    <recommendedName>
        <fullName evidence="2">DUF2782 domain-containing protein</fullName>
    </recommendedName>
</protein>
<dbReference type="PROSITE" id="PS51257">
    <property type="entry name" value="PROKAR_LIPOPROTEIN"/>
    <property type="match status" value="1"/>
</dbReference>
<name>A0A1J5QME3_9ZZZZ</name>
<evidence type="ECO:0008006" key="2">
    <source>
        <dbReference type="Google" id="ProtNLM"/>
    </source>
</evidence>
<sequence length="111" mass="11366">MKIALALAHACACMAASLLLAASACAAAPAASAPHGSPAASKYPEPVVHERITRDRSVSIHEQQVRGATTSIEVKPLHGGAPYRVVPPANAPGNDPAHLQGSAQWTIGVFK</sequence>
<reference evidence="1" key="1">
    <citation type="submission" date="2016-10" db="EMBL/GenBank/DDBJ databases">
        <title>Sequence of Gallionella enrichment culture.</title>
        <authorList>
            <person name="Poehlein A."/>
            <person name="Muehling M."/>
            <person name="Daniel R."/>
        </authorList>
    </citation>
    <scope>NUCLEOTIDE SEQUENCE</scope>
</reference>
<comment type="caution">
    <text evidence="1">The sequence shown here is derived from an EMBL/GenBank/DDBJ whole genome shotgun (WGS) entry which is preliminary data.</text>
</comment>
<organism evidence="1">
    <name type="scientific">mine drainage metagenome</name>
    <dbReference type="NCBI Taxonomy" id="410659"/>
    <lineage>
        <taxon>unclassified sequences</taxon>
        <taxon>metagenomes</taxon>
        <taxon>ecological metagenomes</taxon>
    </lineage>
</organism>
<dbReference type="EMBL" id="MLJW01000965">
    <property type="protein sequence ID" value="OIQ81132.1"/>
    <property type="molecule type" value="Genomic_DNA"/>
</dbReference>
<gene>
    <name evidence="1" type="ORF">GALL_370990</name>
</gene>
<accession>A0A1J5QME3</accession>
<proteinExistence type="predicted"/>
<dbReference type="AlphaFoldDB" id="A0A1J5QME3"/>
<evidence type="ECO:0000313" key="1">
    <source>
        <dbReference type="EMBL" id="OIQ81132.1"/>
    </source>
</evidence>